<sequence length="77" mass="8539">MTTVTWVPYAIIAAFAVGAAGCFELEEDLGGAVFDRIRQCLVLTPAGAEYARRIPVSLDQIRRDTLELVRLCSRRPE</sequence>
<proteinExistence type="predicted"/>
<dbReference type="AlphaFoldDB" id="A0A375IWL3"/>
<protein>
    <submittedName>
        <fullName evidence="1">Uncharacterized protein</fullName>
    </submittedName>
</protein>
<accession>A0A375IWL3</accession>
<evidence type="ECO:0000313" key="1">
    <source>
        <dbReference type="EMBL" id="SPR95930.1"/>
    </source>
</evidence>
<dbReference type="Proteomes" id="UP000256805">
    <property type="component" value="Unassembled WGS sequence"/>
</dbReference>
<name>A0A375IWL3_9BURK</name>
<gene>
    <name evidence="1" type="ORF">CBM2634_A10133</name>
</gene>
<organism evidence="1 2">
    <name type="scientific">Cupriavidus taiwanensis</name>
    <dbReference type="NCBI Taxonomy" id="164546"/>
    <lineage>
        <taxon>Bacteria</taxon>
        <taxon>Pseudomonadati</taxon>
        <taxon>Pseudomonadota</taxon>
        <taxon>Betaproteobacteria</taxon>
        <taxon>Burkholderiales</taxon>
        <taxon>Burkholderiaceae</taxon>
        <taxon>Cupriavidus</taxon>
    </lineage>
</organism>
<dbReference type="EMBL" id="OVTA01000001">
    <property type="protein sequence ID" value="SPR95930.1"/>
    <property type="molecule type" value="Genomic_DNA"/>
</dbReference>
<reference evidence="1 2" key="1">
    <citation type="submission" date="2018-01" db="EMBL/GenBank/DDBJ databases">
        <authorList>
            <person name="Gaut B.S."/>
            <person name="Morton B.R."/>
            <person name="Clegg M.T."/>
            <person name="Duvall M.R."/>
        </authorList>
    </citation>
    <scope>NUCLEOTIDE SEQUENCE [LARGE SCALE GENOMIC DNA]</scope>
    <source>
        <strain evidence="1">Cupriavidus taiwanensis cmp 52</strain>
    </source>
</reference>
<evidence type="ECO:0000313" key="2">
    <source>
        <dbReference type="Proteomes" id="UP000256805"/>
    </source>
</evidence>